<keyword evidence="4 7" id="KW-0067">ATP-binding</keyword>
<feature type="compositionally biased region" description="Basic and acidic residues" evidence="8">
    <location>
        <begin position="592"/>
        <end position="601"/>
    </location>
</feature>
<feature type="domain" description="DEAD-box RNA helicase Q" evidence="11">
    <location>
        <begin position="62"/>
        <end position="90"/>
    </location>
</feature>
<dbReference type="Pfam" id="PF00271">
    <property type="entry name" value="Helicase_C"/>
    <property type="match status" value="1"/>
</dbReference>
<dbReference type="SUPFAM" id="SSF52540">
    <property type="entry name" value="P-loop containing nucleoside triphosphate hydrolases"/>
    <property type="match status" value="1"/>
</dbReference>
<evidence type="ECO:0000259" key="10">
    <source>
        <dbReference type="PROSITE" id="PS51194"/>
    </source>
</evidence>
<feature type="compositionally biased region" description="Basic and acidic residues" evidence="8">
    <location>
        <begin position="487"/>
        <end position="544"/>
    </location>
</feature>
<keyword evidence="13" id="KW-1185">Reference proteome</keyword>
<dbReference type="SMART" id="SM00490">
    <property type="entry name" value="HELICc"/>
    <property type="match status" value="1"/>
</dbReference>
<feature type="short sequence motif" description="Q motif" evidence="6">
    <location>
        <begin position="62"/>
        <end position="90"/>
    </location>
</feature>
<dbReference type="PROSITE" id="PS51192">
    <property type="entry name" value="HELICASE_ATP_BIND_1"/>
    <property type="match status" value="1"/>
</dbReference>
<evidence type="ECO:0000256" key="3">
    <source>
        <dbReference type="ARBA" id="ARBA00022806"/>
    </source>
</evidence>
<feature type="compositionally biased region" description="Basic and acidic residues" evidence="8">
    <location>
        <begin position="656"/>
        <end position="672"/>
    </location>
</feature>
<feature type="compositionally biased region" description="Basic and acidic residues" evidence="8">
    <location>
        <begin position="551"/>
        <end position="583"/>
    </location>
</feature>
<dbReference type="InterPro" id="IPR000629">
    <property type="entry name" value="RNA-helicase_DEAD-box_CS"/>
</dbReference>
<dbReference type="EMBL" id="AP026798">
    <property type="protein sequence ID" value="BDR52263.1"/>
    <property type="molecule type" value="Genomic_DNA"/>
</dbReference>
<sequence length="696" mass="77162">MSTIAMPEVGEVRSKARHSAANINNADMDQMNTLEVQEVNETAAANTDLEGAREAGQARNPKTFAELGVPEPLVRVLKADGMTTAFPIQEDTLPDSLSGRDILGRGRTGSGKTLAFVLPLVTRLAQSADDRRDTRNARDRRALPAPRGLILAPTRELANQIDEVLAPLARAYRIDTCTIYGGVRQNRQVNDLRSGAQIVVACPGRLEDLLRQGLLTLDDVEITVLDEADEMSDMGFLPAVERILDQVREDGQRMLFSATLDHGVDAVVRRYLHNAKVHEVDSATQHVDAMTQHVFETTQGDKHELVRKLASGMGKRILFTRTKFQAKKLADNLTKNGIPAAELHGNLSQNQRDRNLGAFSNGQVRVLVATDVAARGVDVSDVKLVVQVDPPADPKSFLHRSGRTARAGKAGDVVTIVLPNQRRDTRRMLRIAHIDAKPVMNVTAESNEVEELVGQTAPRVDGWTLEPLRPVRGSGNGSGRRGGRGGRGRDDRREGGRGRDFHKGGFRRDDRDDRDDRRRDFSGDRDDFRGERSDRRGDRKDFHKGPKRSYRSHDSRDFREDRGQRSEGYGHSRSRDFNRHEGFGDDGPFDGRSSHGRDGGYGHHSKGGYQGHSDGSRRSGDSYESRDSYRSHGSHDSHESRGAHNFGGGHGKSRNPRYEDRGEGGRGGDRNQSRGIQHRTNRSKHSSNPFRGSRNK</sequence>
<reference evidence="12 13" key="1">
    <citation type="journal article" date="2023" name="Microbiol. Spectr.">
        <title>Symbiosis of Carpenter Bees with Uncharacterized Lactic Acid Bacteria Showing NAD Auxotrophy.</title>
        <authorList>
            <person name="Kawasaki S."/>
            <person name="Ozawa K."/>
            <person name="Mori T."/>
            <person name="Yamamoto A."/>
            <person name="Ito M."/>
            <person name="Ohkuma M."/>
            <person name="Sakamoto M."/>
            <person name="Matsutani M."/>
        </authorList>
    </citation>
    <scope>NUCLEOTIDE SEQUENCE [LARGE SCALE GENOMIC DNA]</scope>
    <source>
        <strain evidence="12 13">Kim37-2</strain>
    </source>
</reference>
<evidence type="ECO:0000256" key="8">
    <source>
        <dbReference type="SAM" id="MobiDB-lite"/>
    </source>
</evidence>
<evidence type="ECO:0000256" key="5">
    <source>
        <dbReference type="ARBA" id="ARBA00038437"/>
    </source>
</evidence>
<evidence type="ECO:0000256" key="6">
    <source>
        <dbReference type="PROSITE-ProRule" id="PRU00552"/>
    </source>
</evidence>
<dbReference type="PANTHER" id="PTHR47959:SF13">
    <property type="entry name" value="ATP-DEPENDENT RNA HELICASE RHLE"/>
    <property type="match status" value="1"/>
</dbReference>
<dbReference type="InterPro" id="IPR001650">
    <property type="entry name" value="Helicase_C-like"/>
</dbReference>
<feature type="domain" description="Helicase C-terminal" evidence="10">
    <location>
        <begin position="301"/>
        <end position="450"/>
    </location>
</feature>
<dbReference type="Pfam" id="PF00270">
    <property type="entry name" value="DEAD"/>
    <property type="match status" value="1"/>
</dbReference>
<dbReference type="InterPro" id="IPR011545">
    <property type="entry name" value="DEAD/DEAH_box_helicase_dom"/>
</dbReference>
<feature type="region of interest" description="Disordered" evidence="8">
    <location>
        <begin position="461"/>
        <end position="696"/>
    </location>
</feature>
<dbReference type="GO" id="GO:0004386">
    <property type="term" value="F:helicase activity"/>
    <property type="evidence" value="ECO:0007669"/>
    <property type="project" value="UniProtKB-KW"/>
</dbReference>
<dbReference type="CDD" id="cd18787">
    <property type="entry name" value="SF2_C_DEAD"/>
    <property type="match status" value="1"/>
</dbReference>
<feature type="compositionally biased region" description="Basic residues" evidence="8">
    <location>
        <begin position="676"/>
        <end position="685"/>
    </location>
</feature>
<keyword evidence="1 7" id="KW-0547">Nucleotide-binding</keyword>
<gene>
    <name evidence="12" type="ORF">KIM372_01700</name>
</gene>
<evidence type="ECO:0000313" key="12">
    <source>
        <dbReference type="EMBL" id="BDR52263.1"/>
    </source>
</evidence>
<proteinExistence type="inferred from homology"/>
<feature type="compositionally biased region" description="Basic and acidic residues" evidence="8">
    <location>
        <begin position="614"/>
        <end position="642"/>
    </location>
</feature>
<dbReference type="Proteomes" id="UP001321766">
    <property type="component" value="Chromosome"/>
</dbReference>
<dbReference type="PROSITE" id="PS51195">
    <property type="entry name" value="Q_MOTIF"/>
    <property type="match status" value="1"/>
</dbReference>
<dbReference type="CDD" id="cd00268">
    <property type="entry name" value="DEADc"/>
    <property type="match status" value="1"/>
</dbReference>
<dbReference type="InterPro" id="IPR050079">
    <property type="entry name" value="DEAD_box_RNA_helicase"/>
</dbReference>
<dbReference type="PROSITE" id="PS00039">
    <property type="entry name" value="DEAD_ATP_HELICASE"/>
    <property type="match status" value="1"/>
</dbReference>
<dbReference type="Gene3D" id="3.40.50.300">
    <property type="entry name" value="P-loop containing nucleotide triphosphate hydrolases"/>
    <property type="match status" value="2"/>
</dbReference>
<keyword evidence="2 7" id="KW-0378">Hydrolase</keyword>
<dbReference type="PANTHER" id="PTHR47959">
    <property type="entry name" value="ATP-DEPENDENT RNA HELICASE RHLE-RELATED"/>
    <property type="match status" value="1"/>
</dbReference>
<evidence type="ECO:0000259" key="9">
    <source>
        <dbReference type="PROSITE" id="PS51192"/>
    </source>
</evidence>
<name>A0ABN6SAL0_9BIFI</name>
<feature type="domain" description="Helicase ATP-binding" evidence="9">
    <location>
        <begin position="93"/>
        <end position="278"/>
    </location>
</feature>
<dbReference type="InterPro" id="IPR014014">
    <property type="entry name" value="RNA_helicase_DEAD_Q_motif"/>
</dbReference>
<organism evidence="12 13">
    <name type="scientific">Bombiscardovia nodaiensis</name>
    <dbReference type="NCBI Taxonomy" id="2932181"/>
    <lineage>
        <taxon>Bacteria</taxon>
        <taxon>Bacillati</taxon>
        <taxon>Actinomycetota</taxon>
        <taxon>Actinomycetes</taxon>
        <taxon>Bifidobacteriales</taxon>
        <taxon>Bifidobacteriaceae</taxon>
        <taxon>Bombiscardovia</taxon>
    </lineage>
</organism>
<evidence type="ECO:0000256" key="4">
    <source>
        <dbReference type="ARBA" id="ARBA00022840"/>
    </source>
</evidence>
<dbReference type="InterPro" id="IPR044742">
    <property type="entry name" value="DEAD/DEAH_RhlB"/>
</dbReference>
<dbReference type="InterPro" id="IPR014001">
    <property type="entry name" value="Helicase_ATP-bd"/>
</dbReference>
<evidence type="ECO:0000256" key="2">
    <source>
        <dbReference type="ARBA" id="ARBA00022801"/>
    </source>
</evidence>
<evidence type="ECO:0000313" key="13">
    <source>
        <dbReference type="Proteomes" id="UP001321766"/>
    </source>
</evidence>
<comment type="similarity">
    <text evidence="5 7">Belongs to the DEAD box helicase family.</text>
</comment>
<keyword evidence="3 7" id="KW-0347">Helicase</keyword>
<accession>A0ABN6SAL0</accession>
<evidence type="ECO:0000256" key="7">
    <source>
        <dbReference type="RuleBase" id="RU000492"/>
    </source>
</evidence>
<dbReference type="InterPro" id="IPR027417">
    <property type="entry name" value="P-loop_NTPase"/>
</dbReference>
<dbReference type="PROSITE" id="PS51194">
    <property type="entry name" value="HELICASE_CTER"/>
    <property type="match status" value="1"/>
</dbReference>
<dbReference type="SMART" id="SM00487">
    <property type="entry name" value="DEXDc"/>
    <property type="match status" value="1"/>
</dbReference>
<evidence type="ECO:0000256" key="1">
    <source>
        <dbReference type="ARBA" id="ARBA00022741"/>
    </source>
</evidence>
<evidence type="ECO:0000259" key="11">
    <source>
        <dbReference type="PROSITE" id="PS51195"/>
    </source>
</evidence>
<protein>
    <submittedName>
        <fullName evidence="12">DEAD/DEAH box helicase</fullName>
    </submittedName>
</protein>